<evidence type="ECO:0000313" key="3">
    <source>
        <dbReference type="Proteomes" id="UP000033647"/>
    </source>
</evidence>
<dbReference type="OrthoDB" id="6604875at2759"/>
<dbReference type="Proteomes" id="UP000033647">
    <property type="component" value="Unassembled WGS sequence"/>
</dbReference>
<dbReference type="InterPro" id="IPR028036">
    <property type="entry name" value="DMAC1-like_dom"/>
</dbReference>
<gene>
    <name evidence="2" type="ORF">TI39_contig385g00029</name>
</gene>
<evidence type="ECO:0000259" key="1">
    <source>
        <dbReference type="Pfam" id="PF15055"/>
    </source>
</evidence>
<dbReference type="PANTHER" id="PTHR28048">
    <property type="entry name" value="ACR195WP"/>
    <property type="match status" value="1"/>
</dbReference>
<feature type="domain" description="Distal membrane-arm assembly complex protein 1-like" evidence="1">
    <location>
        <begin position="30"/>
        <end position="66"/>
    </location>
</feature>
<dbReference type="InterPro" id="IPR053092">
    <property type="entry name" value="Mitochondrial_unc_protein"/>
</dbReference>
<proteinExistence type="predicted"/>
<sequence length="97" mass="10749">MGGKGPSLPELQQPAPIDDVLKEQRNEFNDCLPCRLMGSVAFTGLGIYSLWSGTNQLNEREYEILKSGSRFGIKSRRASIYVLSATLVGLGVYRLRN</sequence>
<keyword evidence="3" id="KW-1185">Reference proteome</keyword>
<dbReference type="Pfam" id="PF15055">
    <property type="entry name" value="DMAC1_Dmo2"/>
    <property type="match status" value="1"/>
</dbReference>
<reference evidence="2 3" key="1">
    <citation type="submission" date="2015-03" db="EMBL/GenBank/DDBJ databases">
        <title>RNA-seq based gene annotation and comparative genomics of four Zymoseptoria species reveal species-specific pathogenicity related genes and transposable element activity.</title>
        <authorList>
            <person name="Grandaubert J."/>
            <person name="Bhattacharyya A."/>
            <person name="Stukenbrock E.H."/>
        </authorList>
    </citation>
    <scope>NUCLEOTIDE SEQUENCE [LARGE SCALE GENOMIC DNA]</scope>
    <source>
        <strain evidence="2 3">Zb18110</strain>
    </source>
</reference>
<protein>
    <recommendedName>
        <fullName evidence="1">Distal membrane-arm assembly complex protein 1-like domain-containing protein</fullName>
    </recommendedName>
</protein>
<name>A0A0F4GRP8_9PEZI</name>
<organism evidence="2 3">
    <name type="scientific">Zymoseptoria brevis</name>
    <dbReference type="NCBI Taxonomy" id="1047168"/>
    <lineage>
        <taxon>Eukaryota</taxon>
        <taxon>Fungi</taxon>
        <taxon>Dikarya</taxon>
        <taxon>Ascomycota</taxon>
        <taxon>Pezizomycotina</taxon>
        <taxon>Dothideomycetes</taxon>
        <taxon>Dothideomycetidae</taxon>
        <taxon>Mycosphaerellales</taxon>
        <taxon>Mycosphaerellaceae</taxon>
        <taxon>Zymoseptoria</taxon>
    </lineage>
</organism>
<dbReference type="PANTHER" id="PTHR28048:SF1">
    <property type="entry name" value="ACR195WP"/>
    <property type="match status" value="1"/>
</dbReference>
<dbReference type="EMBL" id="LAFY01000377">
    <property type="protein sequence ID" value="KJX98880.1"/>
    <property type="molecule type" value="Genomic_DNA"/>
</dbReference>
<comment type="caution">
    <text evidence="2">The sequence shown here is derived from an EMBL/GenBank/DDBJ whole genome shotgun (WGS) entry which is preliminary data.</text>
</comment>
<dbReference type="AlphaFoldDB" id="A0A0F4GRP8"/>
<accession>A0A0F4GRP8</accession>
<evidence type="ECO:0000313" key="2">
    <source>
        <dbReference type="EMBL" id="KJX98880.1"/>
    </source>
</evidence>